<keyword evidence="3" id="KW-1185">Reference proteome</keyword>
<feature type="region of interest" description="Disordered" evidence="1">
    <location>
        <begin position="1"/>
        <end position="22"/>
    </location>
</feature>
<evidence type="ECO:0000313" key="3">
    <source>
        <dbReference type="Proteomes" id="UP000705823"/>
    </source>
</evidence>
<evidence type="ECO:0000256" key="1">
    <source>
        <dbReference type="SAM" id="MobiDB-lite"/>
    </source>
</evidence>
<dbReference type="AlphaFoldDB" id="A0A8J8P5I3"/>
<dbReference type="RefSeq" id="WP_142980722.1">
    <property type="nucleotide sequence ID" value="NZ_RKLU01000011.1"/>
</dbReference>
<sequence>MNDDGHAYTQLTTEDGHPPTAWQRVHANGEQTRVVIEPWGDAFAVIAADIDPADFEGLAAEVVAVDPTVDGAEERARRWLAANPKGVAPGQGSITGRLWSIINRLDTSAQQAGSETNE</sequence>
<evidence type="ECO:0000313" key="2">
    <source>
        <dbReference type="EMBL" id="TQQ78596.1"/>
    </source>
</evidence>
<protein>
    <submittedName>
        <fullName evidence="2">Uncharacterized protein</fullName>
    </submittedName>
</protein>
<comment type="caution">
    <text evidence="2">The sequence shown here is derived from an EMBL/GenBank/DDBJ whole genome shotgun (WGS) entry which is preliminary data.</text>
</comment>
<dbReference type="Proteomes" id="UP000705823">
    <property type="component" value="Unassembled WGS sequence"/>
</dbReference>
<gene>
    <name evidence="2" type="ORF">EGH24_13825</name>
</gene>
<proteinExistence type="predicted"/>
<dbReference type="EMBL" id="RKLU01000011">
    <property type="protein sequence ID" value="TQQ78596.1"/>
    <property type="molecule type" value="Genomic_DNA"/>
</dbReference>
<organism evidence="2 3">
    <name type="scientific">Halonotius terrestris</name>
    <dbReference type="NCBI Taxonomy" id="2487750"/>
    <lineage>
        <taxon>Archaea</taxon>
        <taxon>Methanobacteriati</taxon>
        <taxon>Methanobacteriota</taxon>
        <taxon>Stenosarchaea group</taxon>
        <taxon>Halobacteria</taxon>
        <taxon>Halobacteriales</taxon>
        <taxon>Haloferacaceae</taxon>
        <taxon>Halonotius</taxon>
    </lineage>
</organism>
<accession>A0A8J8P5I3</accession>
<reference evidence="2" key="1">
    <citation type="submission" date="2019-02" db="EMBL/GenBank/DDBJ databases">
        <title>Halonotius sp. a new haloarchaeum isolated from saline soil.</title>
        <authorList>
            <person name="Duran-Viseras A."/>
            <person name="Sanchez-Porro C."/>
            <person name="Ventosa A."/>
        </authorList>
    </citation>
    <scope>NUCLEOTIDE SEQUENCE</scope>
    <source>
        <strain evidence="2">F15B</strain>
    </source>
</reference>
<name>A0A8J8P5I3_9EURY</name>